<organism evidence="1 2">
    <name type="scientific">Mycobacterium parmense</name>
    <dbReference type="NCBI Taxonomy" id="185642"/>
    <lineage>
        <taxon>Bacteria</taxon>
        <taxon>Bacillati</taxon>
        <taxon>Actinomycetota</taxon>
        <taxon>Actinomycetes</taxon>
        <taxon>Mycobacteriales</taxon>
        <taxon>Mycobacteriaceae</taxon>
        <taxon>Mycobacterium</taxon>
        <taxon>Mycobacterium simiae complex</taxon>
    </lineage>
</organism>
<proteinExistence type="predicted"/>
<evidence type="ECO:0000313" key="1">
    <source>
        <dbReference type="EMBL" id="BBZ45411.1"/>
    </source>
</evidence>
<dbReference type="AlphaFoldDB" id="A0A7I7YXF1"/>
<sequence>MVAALGIAGSLAACGGGTNSSSGTPAATSSSTSQASASLPTISSASAPTALASGGVGELRPGCGTYCQNAGGYGAPGEHGVEAVTIVSRGTVTLDPDGFLPLTLTCNLPVQCTGAILVCTGDGSKLSTMAMGCGRAEEMLDGGATQTVGVPLPTPALGFLQSRGLAAASVTVDNRGVPDCQQIPQLAAQCAKTVEALPADHPRGDGIIRGIGGRLTLAPAASGADSPGSEAASLGQLQQAAAADRGYVAAQLADHWVPQLSSKRPGVVDDGFTWDNTLTWQEFERLRQRYGGKLLWSGDWSTFEATDFWVTVAPITFDDARGALQWCSMQGFDADHCAATLVSATHPVAGSFAHN</sequence>
<accession>A0A7I7YXF1</accession>
<gene>
    <name evidence="1" type="ORF">MPRM_26920</name>
</gene>
<evidence type="ECO:0000313" key="2">
    <source>
        <dbReference type="Proteomes" id="UP000467105"/>
    </source>
</evidence>
<keyword evidence="2" id="KW-1185">Reference proteome</keyword>
<dbReference type="Proteomes" id="UP000467105">
    <property type="component" value="Chromosome"/>
</dbReference>
<reference evidence="1 2" key="1">
    <citation type="journal article" date="2019" name="Emerg. Microbes Infect.">
        <title>Comprehensive subspecies identification of 175 nontuberculous mycobacteria species based on 7547 genomic profiles.</title>
        <authorList>
            <person name="Matsumoto Y."/>
            <person name="Kinjo T."/>
            <person name="Motooka D."/>
            <person name="Nabeya D."/>
            <person name="Jung N."/>
            <person name="Uechi K."/>
            <person name="Horii T."/>
            <person name="Iida T."/>
            <person name="Fujita J."/>
            <person name="Nakamura S."/>
        </authorList>
    </citation>
    <scope>NUCLEOTIDE SEQUENCE [LARGE SCALE GENOMIC DNA]</scope>
    <source>
        <strain evidence="1 2">JCM 14742</strain>
    </source>
</reference>
<name>A0A7I7YXF1_9MYCO</name>
<protein>
    <submittedName>
        <fullName evidence="1">Uncharacterized protein</fullName>
    </submittedName>
</protein>
<dbReference type="EMBL" id="AP022614">
    <property type="protein sequence ID" value="BBZ45411.1"/>
    <property type="molecule type" value="Genomic_DNA"/>
</dbReference>